<dbReference type="EMBL" id="JARKIF010000049">
    <property type="protein sequence ID" value="KAJ7607513.1"/>
    <property type="molecule type" value="Genomic_DNA"/>
</dbReference>
<evidence type="ECO:0000313" key="2">
    <source>
        <dbReference type="EMBL" id="KAJ7607513.1"/>
    </source>
</evidence>
<keyword evidence="3" id="KW-1185">Reference proteome</keyword>
<sequence length="229" mass="24295">MSLPAEAIKNPPLYGKGPKATVRSARGRWASIKQAIKSPGLSSEFHPDTTSSCNAARFTAASASLRRPRGLCGARVILDPHALQNQGSQPRAARTNEGCEFLERIEGVSRAPTRPLTAMAVALTAVMGGRTGLTRPSNHAARPQNGRVVPVRPVTAVMTVNIMDWYSGSVRKRSSGPSGRLPMTQVHYRGASSDDGGSACVISRVPVATRHDPSTAGNGYPVDTQRHAH</sequence>
<gene>
    <name evidence="2" type="ORF">FB45DRAFT_877688</name>
</gene>
<reference evidence="2" key="1">
    <citation type="submission" date="2023-03" db="EMBL/GenBank/DDBJ databases">
        <title>Massive genome expansion in bonnet fungi (Mycena s.s.) driven by repeated elements and novel gene families across ecological guilds.</title>
        <authorList>
            <consortium name="Lawrence Berkeley National Laboratory"/>
            <person name="Harder C.B."/>
            <person name="Miyauchi S."/>
            <person name="Viragh M."/>
            <person name="Kuo A."/>
            <person name="Thoen E."/>
            <person name="Andreopoulos B."/>
            <person name="Lu D."/>
            <person name="Skrede I."/>
            <person name="Drula E."/>
            <person name="Henrissat B."/>
            <person name="Morin E."/>
            <person name="Kohler A."/>
            <person name="Barry K."/>
            <person name="LaButti K."/>
            <person name="Morin E."/>
            <person name="Salamov A."/>
            <person name="Lipzen A."/>
            <person name="Mereny Z."/>
            <person name="Hegedus B."/>
            <person name="Baldrian P."/>
            <person name="Stursova M."/>
            <person name="Weitz H."/>
            <person name="Taylor A."/>
            <person name="Grigoriev I.V."/>
            <person name="Nagy L.G."/>
            <person name="Martin F."/>
            <person name="Kauserud H."/>
        </authorList>
    </citation>
    <scope>NUCLEOTIDE SEQUENCE</scope>
    <source>
        <strain evidence="2">9284</strain>
    </source>
</reference>
<proteinExistence type="predicted"/>
<evidence type="ECO:0000256" key="1">
    <source>
        <dbReference type="SAM" id="MobiDB-lite"/>
    </source>
</evidence>
<organism evidence="2 3">
    <name type="scientific">Roridomyces roridus</name>
    <dbReference type="NCBI Taxonomy" id="1738132"/>
    <lineage>
        <taxon>Eukaryota</taxon>
        <taxon>Fungi</taxon>
        <taxon>Dikarya</taxon>
        <taxon>Basidiomycota</taxon>
        <taxon>Agaricomycotina</taxon>
        <taxon>Agaricomycetes</taxon>
        <taxon>Agaricomycetidae</taxon>
        <taxon>Agaricales</taxon>
        <taxon>Marasmiineae</taxon>
        <taxon>Mycenaceae</taxon>
        <taxon>Roridomyces</taxon>
    </lineage>
</organism>
<feature type="region of interest" description="Disordered" evidence="1">
    <location>
        <begin position="208"/>
        <end position="229"/>
    </location>
</feature>
<accession>A0AAD7B1J0</accession>
<feature type="region of interest" description="Disordered" evidence="1">
    <location>
        <begin position="1"/>
        <end position="20"/>
    </location>
</feature>
<dbReference type="AlphaFoldDB" id="A0AAD7B1J0"/>
<name>A0AAD7B1J0_9AGAR</name>
<dbReference type="Proteomes" id="UP001221142">
    <property type="component" value="Unassembled WGS sequence"/>
</dbReference>
<evidence type="ECO:0000313" key="3">
    <source>
        <dbReference type="Proteomes" id="UP001221142"/>
    </source>
</evidence>
<protein>
    <submittedName>
        <fullName evidence="2">Uncharacterized protein</fullName>
    </submittedName>
</protein>
<comment type="caution">
    <text evidence="2">The sequence shown here is derived from an EMBL/GenBank/DDBJ whole genome shotgun (WGS) entry which is preliminary data.</text>
</comment>